<evidence type="ECO:0000313" key="5">
    <source>
        <dbReference type="Proteomes" id="UP000016930"/>
    </source>
</evidence>
<dbReference type="HOGENOM" id="CLU_2043603_0_0_1"/>
<dbReference type="InterPro" id="IPR005786">
    <property type="entry name" value="B_amino_transII"/>
</dbReference>
<dbReference type="PANTHER" id="PTHR11825:SF44">
    <property type="entry name" value="BRANCHED-CHAIN-AMINO-ACID AMINOTRANSFERASE"/>
    <property type="match status" value="1"/>
</dbReference>
<dbReference type="OrthoDB" id="1732691at2759"/>
<name>M2Q4I7_CERS8</name>
<organism evidence="4 5">
    <name type="scientific">Ceriporiopsis subvermispora (strain B)</name>
    <name type="common">White-rot fungus</name>
    <name type="synonym">Gelatoporia subvermispora</name>
    <dbReference type="NCBI Taxonomy" id="914234"/>
    <lineage>
        <taxon>Eukaryota</taxon>
        <taxon>Fungi</taxon>
        <taxon>Dikarya</taxon>
        <taxon>Basidiomycota</taxon>
        <taxon>Agaricomycotina</taxon>
        <taxon>Agaricomycetes</taxon>
        <taxon>Polyporales</taxon>
        <taxon>Gelatoporiaceae</taxon>
        <taxon>Gelatoporia</taxon>
    </lineage>
</organism>
<accession>M2Q4I7</accession>
<proteinExistence type="inferred from homology"/>
<dbReference type="STRING" id="914234.M2Q4I7"/>
<comment type="cofactor">
    <cofactor evidence="1">
        <name>pyridoxal 5'-phosphate</name>
        <dbReference type="ChEBI" id="CHEBI:597326"/>
    </cofactor>
</comment>
<dbReference type="PANTHER" id="PTHR11825">
    <property type="entry name" value="SUBGROUP IIII AMINOTRANSFERASE"/>
    <property type="match status" value="1"/>
</dbReference>
<dbReference type="Gene3D" id="3.30.470.10">
    <property type="match status" value="1"/>
</dbReference>
<evidence type="ECO:0000256" key="1">
    <source>
        <dbReference type="ARBA" id="ARBA00001933"/>
    </source>
</evidence>
<sequence>DPMTGEFISLPDIESSRLIIERTQNPKKPPPPSGLVFGHTFTDHMLTIPWNASSGWGAPKIPRTMAQDRTPLQAALPQALRPRSRLRGPRLQRGRVPWSLTWHVPCTGYSQRERLEPRYPL</sequence>
<dbReference type="AlphaFoldDB" id="M2Q4I7"/>
<dbReference type="GO" id="GO:0004084">
    <property type="term" value="F:branched-chain-amino-acid transaminase activity"/>
    <property type="evidence" value="ECO:0007669"/>
    <property type="project" value="InterPro"/>
</dbReference>
<dbReference type="InterPro" id="IPR043131">
    <property type="entry name" value="BCAT-like_N"/>
</dbReference>
<dbReference type="GO" id="GO:0009099">
    <property type="term" value="P:L-valine biosynthetic process"/>
    <property type="evidence" value="ECO:0007669"/>
    <property type="project" value="TreeGrafter"/>
</dbReference>
<dbReference type="Proteomes" id="UP000016930">
    <property type="component" value="Unassembled WGS sequence"/>
</dbReference>
<evidence type="ECO:0000256" key="2">
    <source>
        <dbReference type="ARBA" id="ARBA00009320"/>
    </source>
</evidence>
<evidence type="ECO:0000256" key="3">
    <source>
        <dbReference type="ARBA" id="ARBA00022898"/>
    </source>
</evidence>
<protein>
    <submittedName>
        <fullName evidence="4">Uncharacterized protein</fullName>
    </submittedName>
</protein>
<reference evidence="4 5" key="1">
    <citation type="journal article" date="2012" name="Proc. Natl. Acad. Sci. U.S.A.">
        <title>Comparative genomics of Ceriporiopsis subvermispora and Phanerochaete chrysosporium provide insight into selective ligninolysis.</title>
        <authorList>
            <person name="Fernandez-Fueyo E."/>
            <person name="Ruiz-Duenas F.J."/>
            <person name="Ferreira P."/>
            <person name="Floudas D."/>
            <person name="Hibbett D.S."/>
            <person name="Canessa P."/>
            <person name="Larrondo L.F."/>
            <person name="James T.Y."/>
            <person name="Seelenfreund D."/>
            <person name="Lobos S."/>
            <person name="Polanco R."/>
            <person name="Tello M."/>
            <person name="Honda Y."/>
            <person name="Watanabe T."/>
            <person name="Watanabe T."/>
            <person name="Ryu J.S."/>
            <person name="Kubicek C.P."/>
            <person name="Schmoll M."/>
            <person name="Gaskell J."/>
            <person name="Hammel K.E."/>
            <person name="St John F.J."/>
            <person name="Vanden Wymelenberg A."/>
            <person name="Sabat G."/>
            <person name="Splinter BonDurant S."/>
            <person name="Syed K."/>
            <person name="Yadav J.S."/>
            <person name="Doddapaneni H."/>
            <person name="Subramanian V."/>
            <person name="Lavin J.L."/>
            <person name="Oguiza J.A."/>
            <person name="Perez G."/>
            <person name="Pisabarro A.G."/>
            <person name="Ramirez L."/>
            <person name="Santoyo F."/>
            <person name="Master E."/>
            <person name="Coutinho P.M."/>
            <person name="Henrissat B."/>
            <person name="Lombard V."/>
            <person name="Magnuson J.K."/>
            <person name="Kuees U."/>
            <person name="Hori C."/>
            <person name="Igarashi K."/>
            <person name="Samejima M."/>
            <person name="Held B.W."/>
            <person name="Barry K.W."/>
            <person name="LaButti K.M."/>
            <person name="Lapidus A."/>
            <person name="Lindquist E.A."/>
            <person name="Lucas S.M."/>
            <person name="Riley R."/>
            <person name="Salamov A.A."/>
            <person name="Hoffmeister D."/>
            <person name="Schwenk D."/>
            <person name="Hadar Y."/>
            <person name="Yarden O."/>
            <person name="de Vries R.P."/>
            <person name="Wiebenga A."/>
            <person name="Stenlid J."/>
            <person name="Eastwood D."/>
            <person name="Grigoriev I.V."/>
            <person name="Berka R.M."/>
            <person name="Blanchette R.A."/>
            <person name="Kersten P."/>
            <person name="Martinez A.T."/>
            <person name="Vicuna R."/>
            <person name="Cullen D."/>
        </authorList>
    </citation>
    <scope>NUCLEOTIDE SEQUENCE [LARGE SCALE GENOMIC DNA]</scope>
    <source>
        <strain evidence="4 5">B</strain>
    </source>
</reference>
<keyword evidence="3" id="KW-0663">Pyridoxal phosphate</keyword>
<dbReference type="GO" id="GO:0009098">
    <property type="term" value="P:L-leucine biosynthetic process"/>
    <property type="evidence" value="ECO:0007669"/>
    <property type="project" value="TreeGrafter"/>
</dbReference>
<dbReference type="EMBL" id="KB445816">
    <property type="protein sequence ID" value="EMD31718.1"/>
    <property type="molecule type" value="Genomic_DNA"/>
</dbReference>
<gene>
    <name evidence="4" type="ORF">CERSUDRAFT_59646</name>
</gene>
<evidence type="ECO:0000313" key="4">
    <source>
        <dbReference type="EMBL" id="EMD31718.1"/>
    </source>
</evidence>
<comment type="similarity">
    <text evidence="2">Belongs to the class-IV pyridoxal-phosphate-dependent aminotransferase family.</text>
</comment>
<feature type="non-terminal residue" evidence="4">
    <location>
        <position position="1"/>
    </location>
</feature>
<keyword evidence="5" id="KW-1185">Reference proteome</keyword>
<dbReference type="GO" id="GO:0005739">
    <property type="term" value="C:mitochondrion"/>
    <property type="evidence" value="ECO:0007669"/>
    <property type="project" value="TreeGrafter"/>
</dbReference>